<sequence length="85" mass="9511">MKRGTRGLQQCDPLCDYFYNDSPSDNEEGSDTAVGGQTSASNSQWESVEEQLRSMGFSEDDIERAMKADRSTPFTAEEAINFIFN</sequence>
<dbReference type="EMBL" id="JABANM010001747">
    <property type="protein sequence ID" value="KAF4753753.1"/>
    <property type="molecule type" value="Genomic_DNA"/>
</dbReference>
<feature type="region of interest" description="Disordered" evidence="1">
    <location>
        <begin position="19"/>
        <end position="52"/>
    </location>
</feature>
<dbReference type="InterPro" id="IPR015940">
    <property type="entry name" value="UBA"/>
</dbReference>
<gene>
    <name evidence="3" type="ORF">FOZ62_010257</name>
</gene>
<organism evidence="3 4">
    <name type="scientific">Perkinsus olseni</name>
    <name type="common">Perkinsus atlanticus</name>
    <dbReference type="NCBI Taxonomy" id="32597"/>
    <lineage>
        <taxon>Eukaryota</taxon>
        <taxon>Sar</taxon>
        <taxon>Alveolata</taxon>
        <taxon>Perkinsozoa</taxon>
        <taxon>Perkinsea</taxon>
        <taxon>Perkinsida</taxon>
        <taxon>Perkinsidae</taxon>
        <taxon>Perkinsus</taxon>
    </lineage>
</organism>
<accession>A0A7J6U839</accession>
<feature type="compositionally biased region" description="Polar residues" evidence="1">
    <location>
        <begin position="35"/>
        <end position="46"/>
    </location>
</feature>
<dbReference type="AlphaFoldDB" id="A0A7J6U839"/>
<evidence type="ECO:0000259" key="2">
    <source>
        <dbReference type="PROSITE" id="PS50030"/>
    </source>
</evidence>
<name>A0A7J6U839_PEROL</name>
<dbReference type="PROSITE" id="PS50030">
    <property type="entry name" value="UBA"/>
    <property type="match status" value="1"/>
</dbReference>
<dbReference type="SUPFAM" id="SSF46934">
    <property type="entry name" value="UBA-like"/>
    <property type="match status" value="1"/>
</dbReference>
<reference evidence="3 4" key="1">
    <citation type="submission" date="2020-04" db="EMBL/GenBank/DDBJ databases">
        <title>Perkinsus olseni comparative genomics.</title>
        <authorList>
            <person name="Bogema D.R."/>
        </authorList>
    </citation>
    <scope>NUCLEOTIDE SEQUENCE [LARGE SCALE GENOMIC DNA]</scope>
    <source>
        <strain evidence="3">ATCC PRA-205</strain>
    </source>
</reference>
<evidence type="ECO:0000256" key="1">
    <source>
        <dbReference type="SAM" id="MobiDB-lite"/>
    </source>
</evidence>
<dbReference type="InterPro" id="IPR009060">
    <property type="entry name" value="UBA-like_sf"/>
</dbReference>
<dbReference type="Proteomes" id="UP000574390">
    <property type="component" value="Unassembled WGS sequence"/>
</dbReference>
<evidence type="ECO:0000313" key="3">
    <source>
        <dbReference type="EMBL" id="KAF4753753.1"/>
    </source>
</evidence>
<feature type="domain" description="UBA" evidence="2">
    <location>
        <begin position="43"/>
        <end position="85"/>
    </location>
</feature>
<protein>
    <recommendedName>
        <fullName evidence="2">UBA domain-containing protein</fullName>
    </recommendedName>
</protein>
<dbReference type="Gene3D" id="1.10.8.10">
    <property type="entry name" value="DNA helicase RuvA subunit, C-terminal domain"/>
    <property type="match status" value="1"/>
</dbReference>
<proteinExistence type="predicted"/>
<comment type="caution">
    <text evidence="3">The sequence shown here is derived from an EMBL/GenBank/DDBJ whole genome shotgun (WGS) entry which is preliminary data.</text>
</comment>
<evidence type="ECO:0000313" key="4">
    <source>
        <dbReference type="Proteomes" id="UP000574390"/>
    </source>
</evidence>